<dbReference type="AlphaFoldDB" id="A0A9W8B0H7"/>
<dbReference type="OrthoDB" id="271881at2759"/>
<dbReference type="InterPro" id="IPR036525">
    <property type="entry name" value="Tubulin/FtsZ_GTPase_sf"/>
</dbReference>
<evidence type="ECO:0000313" key="8">
    <source>
        <dbReference type="EMBL" id="KAJ1975565.1"/>
    </source>
</evidence>
<evidence type="ECO:0000313" key="9">
    <source>
        <dbReference type="Proteomes" id="UP001151582"/>
    </source>
</evidence>
<dbReference type="GO" id="GO:0005739">
    <property type="term" value="C:mitochondrion"/>
    <property type="evidence" value="ECO:0007669"/>
    <property type="project" value="UniProtKB-SubCell"/>
</dbReference>
<feature type="compositionally biased region" description="Basic and acidic residues" evidence="5">
    <location>
        <begin position="125"/>
        <end position="143"/>
    </location>
</feature>
<dbReference type="Pfam" id="PF10644">
    <property type="entry name" value="Misat_Tub_SegII"/>
    <property type="match status" value="1"/>
</dbReference>
<dbReference type="Pfam" id="PF14881">
    <property type="entry name" value="Tubulin_3"/>
    <property type="match status" value="1"/>
</dbReference>
<gene>
    <name evidence="8" type="primary">DML1</name>
    <name evidence="8" type="ORF">H4R34_004288</name>
</gene>
<evidence type="ECO:0000256" key="3">
    <source>
        <dbReference type="ARBA" id="ARBA00008507"/>
    </source>
</evidence>
<proteinExistence type="inferred from homology"/>
<feature type="domain" description="DML1/Misato tubulin" evidence="7">
    <location>
        <begin position="158"/>
        <end position="337"/>
    </location>
</feature>
<accession>A0A9W8B0H7</accession>
<name>A0A9W8B0H7_9FUNG</name>
<organism evidence="8 9">
    <name type="scientific">Dimargaris verticillata</name>
    <dbReference type="NCBI Taxonomy" id="2761393"/>
    <lineage>
        <taxon>Eukaryota</taxon>
        <taxon>Fungi</taxon>
        <taxon>Fungi incertae sedis</taxon>
        <taxon>Zoopagomycota</taxon>
        <taxon>Kickxellomycotina</taxon>
        <taxon>Dimargaritomycetes</taxon>
        <taxon>Dimargaritales</taxon>
        <taxon>Dimargaritaceae</taxon>
        <taxon>Dimargaris</taxon>
    </lineage>
</organism>
<dbReference type="PANTHER" id="PTHR13391">
    <property type="entry name" value="MITOCHONDRIAL DISTRIBUTION REGULATOR MISATO"/>
    <property type="match status" value="1"/>
</dbReference>
<dbReference type="SUPFAM" id="SSF52490">
    <property type="entry name" value="Tubulin nucleotide-binding domain-like"/>
    <property type="match status" value="1"/>
</dbReference>
<dbReference type="InterPro" id="IPR013838">
    <property type="entry name" value="Beta-tubulin_BS"/>
</dbReference>
<evidence type="ECO:0000256" key="2">
    <source>
        <dbReference type="ARBA" id="ARBA00004173"/>
    </source>
</evidence>
<comment type="similarity">
    <text evidence="3">Belongs to the misato family.</text>
</comment>
<comment type="caution">
    <text evidence="8">The sequence shown here is derived from an EMBL/GenBank/DDBJ whole genome shotgun (WGS) entry which is preliminary data.</text>
</comment>
<dbReference type="GO" id="GO:0007005">
    <property type="term" value="P:mitochondrion organization"/>
    <property type="evidence" value="ECO:0007669"/>
    <property type="project" value="InterPro"/>
</dbReference>
<dbReference type="Gene3D" id="3.40.50.1440">
    <property type="entry name" value="Tubulin/FtsZ, GTPase domain"/>
    <property type="match status" value="1"/>
</dbReference>
<dbReference type="Proteomes" id="UP001151582">
    <property type="component" value="Unassembled WGS sequence"/>
</dbReference>
<feature type="region of interest" description="Disordered" evidence="5">
    <location>
        <begin position="123"/>
        <end position="143"/>
    </location>
</feature>
<keyword evidence="4" id="KW-0496">Mitochondrion</keyword>
<evidence type="ECO:0000256" key="5">
    <source>
        <dbReference type="SAM" id="MobiDB-lite"/>
    </source>
</evidence>
<evidence type="ECO:0000256" key="1">
    <source>
        <dbReference type="ARBA" id="ARBA00003757"/>
    </source>
</evidence>
<dbReference type="InterPro" id="IPR049942">
    <property type="entry name" value="DML1/Misato"/>
</dbReference>
<comment type="function">
    <text evidence="1">Involved in the partitioning of the mitochondrial organelle and mitochondrial DNA (mtDNA) inheritance.</text>
</comment>
<comment type="subcellular location">
    <subcellularLocation>
        <location evidence="2">Mitochondrion</location>
    </subcellularLocation>
</comment>
<keyword evidence="9" id="KW-1185">Reference proteome</keyword>
<feature type="domain" description="Misato Segment II tubulin-like" evidence="6">
    <location>
        <begin position="2"/>
        <end position="122"/>
    </location>
</feature>
<sequence>MREIVTLQLGEYANFVGTHFWNIQQAYPEATPEASEASRDTVPRPTNQDAIDHHCLYRLGTTVEGHAHTLVPRLLIYDLKANLGSLRSTPVTTSFPPVESSLQVSVHRQDPLTPSEYTRTLHAAATDDHLDREGHRNSKAKEREHSILAEKLSDLAPQIEYWADYNESYLDERTLHADFSTLPVNGGLNQFANFQQGAELFRIDANQGDFNEDSLRKLVEEVDCLQGFQVIVNELDAFSGYGAEYLTYVNDEFPKEPVLVLGVASTAAQLLTQKLNRLLLIQKCLDNDAVYLPLNALAPYPAAKFQLAEQLSPAVSSAYTSSALVAATIDTLMLPCRTGRATMQAYLNDLTGGHQYTLLTAATTFPLALPPIQTPVRTVHKWLDPSLLRPLSYFSTDAWGQSVANSFALTRHTVIRDAHSQLNPDALQFPHDKFSHDMAVPKSYPQPLLPPTGSMASLAGAVHIETNSQQAHWFRAAAKWLRQTRRQFNPAECEADDVLELGEMLQGQADLYADAL</sequence>
<evidence type="ECO:0000259" key="7">
    <source>
        <dbReference type="Pfam" id="PF14881"/>
    </source>
</evidence>
<dbReference type="InterPro" id="IPR029209">
    <property type="entry name" value="DML1/Misato_tubulin"/>
</dbReference>
<dbReference type="PANTHER" id="PTHR13391:SF0">
    <property type="entry name" value="PROTEIN MISATO HOMOLOG 1"/>
    <property type="match status" value="1"/>
</dbReference>
<evidence type="ECO:0000256" key="4">
    <source>
        <dbReference type="ARBA" id="ARBA00023128"/>
    </source>
</evidence>
<dbReference type="EMBL" id="JANBQB010000514">
    <property type="protein sequence ID" value="KAJ1975565.1"/>
    <property type="molecule type" value="Genomic_DNA"/>
</dbReference>
<evidence type="ECO:0000259" key="6">
    <source>
        <dbReference type="Pfam" id="PF10644"/>
    </source>
</evidence>
<dbReference type="InterPro" id="IPR019605">
    <property type="entry name" value="Misato_II_tubulin-like"/>
</dbReference>
<reference evidence="8" key="1">
    <citation type="submission" date="2022-07" db="EMBL/GenBank/DDBJ databases">
        <title>Phylogenomic reconstructions and comparative analyses of Kickxellomycotina fungi.</title>
        <authorList>
            <person name="Reynolds N.K."/>
            <person name="Stajich J.E."/>
            <person name="Barry K."/>
            <person name="Grigoriev I.V."/>
            <person name="Crous P."/>
            <person name="Smith M.E."/>
        </authorList>
    </citation>
    <scope>NUCLEOTIDE SEQUENCE</scope>
    <source>
        <strain evidence="8">RSA 567</strain>
    </source>
</reference>
<dbReference type="PROSITE" id="PS00228">
    <property type="entry name" value="TUBULIN_B_AUTOREG"/>
    <property type="match status" value="1"/>
</dbReference>
<protein>
    <submittedName>
        <fullName evidence="8">MtDNA inheritance, partitioning of the mitochondrial organelle</fullName>
    </submittedName>
</protein>